<dbReference type="Gene3D" id="3.40.720.10">
    <property type="entry name" value="Alkaline Phosphatase, subunit A"/>
    <property type="match status" value="1"/>
</dbReference>
<gene>
    <name evidence="2" type="ORF">SAMN02745129_4350</name>
</gene>
<evidence type="ECO:0000313" key="3">
    <source>
        <dbReference type="Proteomes" id="UP000184268"/>
    </source>
</evidence>
<dbReference type="PANTHER" id="PTHR10151:SF120">
    <property type="entry name" value="BIS(5'-ADENOSYL)-TRIPHOSPHATASE"/>
    <property type="match status" value="1"/>
</dbReference>
<reference evidence="3" key="1">
    <citation type="submission" date="2016-11" db="EMBL/GenBank/DDBJ databases">
        <authorList>
            <person name="Varghese N."/>
            <person name="Submissions S."/>
        </authorList>
    </citation>
    <scope>NUCLEOTIDE SEQUENCE [LARGE SCALE GENOMIC DNA]</scope>
    <source>
        <strain evidence="3">DSM 16917</strain>
    </source>
</reference>
<sequence>MRLCAMLLSLFWLTSATAEQPPHLLLISIDGYRHDYNALHQPPFLSQFEQEAALVKQLVPAYPSKTYPNHLTLITGLRPENHGIVSNAFYSPELDRDYSLSDRSAVTDGRFYQGMPLWGLAKQQGMRSASYFWPGSEGPIAGLQPDYWFPYQHTERFAKRIDQVVAWFSLPESERPQFVSLYFHQVDTAGHRFGPEAKQTGDALAKVDAAIAEIHERLSQLDYPINVVITGDHGMRDVTALERIRIDRILSQQPALAKRLRLMGTGPLTQIYLQGENKEADLAALEQLFADQAELEFYRREAIPLRLRFKGHTAIGDAIVLSNEAYLTTGPSLIRSRGDHGFEPAAVPQMHTLLMAQGPAFQSGARISQADNVHVYPLLADALGLTIHQPIDGDRQVLLPLLAK</sequence>
<feature type="signal peptide" evidence="1">
    <location>
        <begin position="1"/>
        <end position="18"/>
    </location>
</feature>
<dbReference type="AlphaFoldDB" id="A0A1M5YRR7"/>
<proteinExistence type="predicted"/>
<name>A0A1M5YRR7_9GAMM</name>
<dbReference type="GO" id="GO:0016787">
    <property type="term" value="F:hydrolase activity"/>
    <property type="evidence" value="ECO:0007669"/>
    <property type="project" value="UniProtKB-ARBA"/>
</dbReference>
<dbReference type="SUPFAM" id="SSF53649">
    <property type="entry name" value="Alkaline phosphatase-like"/>
    <property type="match status" value="1"/>
</dbReference>
<dbReference type="EMBL" id="FQXG01000008">
    <property type="protein sequence ID" value="SHI14745.1"/>
    <property type="molecule type" value="Genomic_DNA"/>
</dbReference>
<dbReference type="Pfam" id="PF01663">
    <property type="entry name" value="Phosphodiest"/>
    <property type="match status" value="1"/>
</dbReference>
<dbReference type="CDD" id="cd16018">
    <property type="entry name" value="Enpp"/>
    <property type="match status" value="1"/>
</dbReference>
<keyword evidence="3" id="KW-1185">Reference proteome</keyword>
<protein>
    <submittedName>
        <fullName evidence="2">Alkaline phosphatase D</fullName>
    </submittedName>
</protein>
<keyword evidence="1" id="KW-0732">Signal</keyword>
<dbReference type="Proteomes" id="UP000184268">
    <property type="component" value="Unassembled WGS sequence"/>
</dbReference>
<feature type="chain" id="PRO_5009915325" evidence="1">
    <location>
        <begin position="19"/>
        <end position="404"/>
    </location>
</feature>
<dbReference type="STRING" id="299255.SAMN02745129_4350"/>
<dbReference type="PANTHER" id="PTHR10151">
    <property type="entry name" value="ECTONUCLEOTIDE PYROPHOSPHATASE/PHOSPHODIESTERASE"/>
    <property type="match status" value="1"/>
</dbReference>
<dbReference type="InterPro" id="IPR002591">
    <property type="entry name" value="Phosphodiest/P_Trfase"/>
</dbReference>
<evidence type="ECO:0000313" key="2">
    <source>
        <dbReference type="EMBL" id="SHI14745.1"/>
    </source>
</evidence>
<dbReference type="RefSeq" id="WP_067660183.1">
    <property type="nucleotide sequence ID" value="NZ_FQXG01000008.1"/>
</dbReference>
<accession>A0A1M5YRR7</accession>
<organism evidence="2 3">
    <name type="scientific">Ferrimonas marina</name>
    <dbReference type="NCBI Taxonomy" id="299255"/>
    <lineage>
        <taxon>Bacteria</taxon>
        <taxon>Pseudomonadati</taxon>
        <taxon>Pseudomonadota</taxon>
        <taxon>Gammaproteobacteria</taxon>
        <taxon>Alteromonadales</taxon>
        <taxon>Ferrimonadaceae</taxon>
        <taxon>Ferrimonas</taxon>
    </lineage>
</organism>
<dbReference type="OrthoDB" id="9771966at2"/>
<evidence type="ECO:0000256" key="1">
    <source>
        <dbReference type="SAM" id="SignalP"/>
    </source>
</evidence>
<dbReference type="InterPro" id="IPR017850">
    <property type="entry name" value="Alkaline_phosphatase_core_sf"/>
</dbReference>
<dbReference type="Gene3D" id="3.30.1360.180">
    <property type="match status" value="1"/>
</dbReference>